<keyword evidence="5 7" id="KW-0472">Membrane</keyword>
<evidence type="ECO:0000256" key="3">
    <source>
        <dbReference type="ARBA" id="ARBA00022692"/>
    </source>
</evidence>
<comment type="subcellular location">
    <subcellularLocation>
        <location evidence="1">Membrane</location>
        <topology evidence="1">Multi-pass membrane protein</topology>
    </subcellularLocation>
</comment>
<dbReference type="Gene3D" id="1.20.1730.10">
    <property type="entry name" value="Sodium/glucose cotransporter"/>
    <property type="match status" value="1"/>
</dbReference>
<keyword evidence="9" id="KW-1185">Reference proteome</keyword>
<reference evidence="8" key="1">
    <citation type="submission" date="2021-06" db="EMBL/GenBank/DDBJ databases">
        <authorList>
            <person name="Nardi T."/>
            <person name="Nardi T."/>
        </authorList>
    </citation>
    <scope>NUCLEOTIDE SEQUENCE</scope>
</reference>
<organism evidence="8 9">
    <name type="scientific">Hyalomma marginatum</name>
    <dbReference type="NCBI Taxonomy" id="34627"/>
    <lineage>
        <taxon>Eukaryota</taxon>
        <taxon>Metazoa</taxon>
        <taxon>Ecdysozoa</taxon>
        <taxon>Arthropoda</taxon>
        <taxon>Chelicerata</taxon>
        <taxon>Arachnida</taxon>
        <taxon>Acari</taxon>
        <taxon>Parasitiformes</taxon>
        <taxon>Ixodida</taxon>
        <taxon>Ixodoidea</taxon>
        <taxon>Ixodidae</taxon>
        <taxon>Hyalomminae</taxon>
        <taxon>Hyalomma</taxon>
    </lineage>
</organism>
<protein>
    <submittedName>
        <fullName evidence="8">Sodium:solute symporter family protein</fullName>
    </submittedName>
</protein>
<evidence type="ECO:0000256" key="6">
    <source>
        <dbReference type="RuleBase" id="RU362091"/>
    </source>
</evidence>
<evidence type="ECO:0000256" key="7">
    <source>
        <dbReference type="SAM" id="Phobius"/>
    </source>
</evidence>
<evidence type="ECO:0000256" key="4">
    <source>
        <dbReference type="ARBA" id="ARBA00022989"/>
    </source>
</evidence>
<dbReference type="Pfam" id="PF00474">
    <property type="entry name" value="SSF"/>
    <property type="match status" value="1"/>
</dbReference>
<comment type="similarity">
    <text evidence="2 6">Belongs to the sodium:solute symporter (SSF) (TC 2.A.21) family.</text>
</comment>
<dbReference type="GO" id="GO:0022857">
    <property type="term" value="F:transmembrane transporter activity"/>
    <property type="evidence" value="ECO:0007669"/>
    <property type="project" value="InterPro"/>
</dbReference>
<dbReference type="InterPro" id="IPR001734">
    <property type="entry name" value="Na/solute_symporter"/>
</dbReference>
<keyword evidence="3 7" id="KW-0812">Transmembrane</keyword>
<dbReference type="GO" id="GO:0016020">
    <property type="term" value="C:membrane"/>
    <property type="evidence" value="ECO:0007669"/>
    <property type="project" value="UniProtKB-SubCell"/>
</dbReference>
<accession>A0A8S4C1C3</accession>
<evidence type="ECO:0000313" key="9">
    <source>
        <dbReference type="Proteomes" id="UP000837675"/>
    </source>
</evidence>
<dbReference type="Proteomes" id="UP000837675">
    <property type="component" value="Unassembled WGS sequence"/>
</dbReference>
<dbReference type="PROSITE" id="PS50283">
    <property type="entry name" value="NA_SOLUT_SYMP_3"/>
    <property type="match status" value="1"/>
</dbReference>
<gene>
    <name evidence="8" type="ORF">MHYMCMPASI_01009</name>
</gene>
<comment type="caution">
    <text evidence="8">The sequence shown here is derived from an EMBL/GenBank/DDBJ whole genome shotgun (WGS) entry which is preliminary data.</text>
</comment>
<evidence type="ECO:0000256" key="1">
    <source>
        <dbReference type="ARBA" id="ARBA00004141"/>
    </source>
</evidence>
<evidence type="ECO:0000313" key="8">
    <source>
        <dbReference type="EMBL" id="CAG7598336.1"/>
    </source>
</evidence>
<feature type="transmembrane region" description="Helical" evidence="7">
    <location>
        <begin position="12"/>
        <end position="36"/>
    </location>
</feature>
<dbReference type="EMBL" id="CAJVAF010000333">
    <property type="protein sequence ID" value="CAG7598336.1"/>
    <property type="molecule type" value="Genomic_DNA"/>
</dbReference>
<name>A0A8S4C1C3_9ACAR</name>
<dbReference type="AlphaFoldDB" id="A0A8S4C1C3"/>
<keyword evidence="4 7" id="KW-1133">Transmembrane helix</keyword>
<feature type="transmembrane region" description="Helical" evidence="7">
    <location>
        <begin position="42"/>
        <end position="61"/>
    </location>
</feature>
<feature type="transmembrane region" description="Helical" evidence="7">
    <location>
        <begin position="73"/>
        <end position="92"/>
    </location>
</feature>
<evidence type="ECO:0000256" key="5">
    <source>
        <dbReference type="ARBA" id="ARBA00023136"/>
    </source>
</evidence>
<sequence>MNKLYGNSGRWITNISSLLISTVITTSAITAMGYIVNHFLQISINYSISISAIVLGLYSAFGGIRAVTYIDVFQFMIIIIAIPTACFIVYGMESGGGITEYYRILTQLSTEMKTLNFT</sequence>
<dbReference type="InterPro" id="IPR038377">
    <property type="entry name" value="Na/Glc_symporter_sf"/>
</dbReference>
<proteinExistence type="inferred from homology"/>
<evidence type="ECO:0000256" key="2">
    <source>
        <dbReference type="ARBA" id="ARBA00006434"/>
    </source>
</evidence>